<dbReference type="AlphaFoldDB" id="A0A101M4Y1"/>
<proteinExistence type="predicted"/>
<organism evidence="1">
    <name type="scientific">Picea glauca</name>
    <name type="common">White spruce</name>
    <name type="synonym">Pinus glauca</name>
    <dbReference type="NCBI Taxonomy" id="3330"/>
    <lineage>
        <taxon>Eukaryota</taxon>
        <taxon>Viridiplantae</taxon>
        <taxon>Streptophyta</taxon>
        <taxon>Embryophyta</taxon>
        <taxon>Tracheophyta</taxon>
        <taxon>Spermatophyta</taxon>
        <taxon>Pinopsida</taxon>
        <taxon>Pinidae</taxon>
        <taxon>Conifers I</taxon>
        <taxon>Pinales</taxon>
        <taxon>Pinaceae</taxon>
        <taxon>Picea</taxon>
    </lineage>
</organism>
<protein>
    <submittedName>
        <fullName evidence="1">Uncharacterized protein</fullName>
    </submittedName>
</protein>
<evidence type="ECO:0000313" key="1">
    <source>
        <dbReference type="EMBL" id="KUM50964.1"/>
    </source>
</evidence>
<dbReference type="EMBL" id="LKAM01000001">
    <property type="protein sequence ID" value="KUM50964.1"/>
    <property type="molecule type" value="Genomic_DNA"/>
</dbReference>
<geneLocation type="mitochondrion" evidence="1"/>
<keyword evidence="1" id="KW-0496">Mitochondrion</keyword>
<gene>
    <name evidence="1" type="ORF">ABT39_MTgene810</name>
</gene>
<name>A0A101M4Y1_PICGL</name>
<reference evidence="1" key="1">
    <citation type="journal article" date="2015" name="Genome Biol. Evol.">
        <title>Organellar Genomes of White Spruce (Picea glauca): Assembly and Annotation.</title>
        <authorList>
            <person name="Jackman S.D."/>
            <person name="Warren R.L."/>
            <person name="Gibb E.A."/>
            <person name="Vandervalk B.P."/>
            <person name="Mohamadi H."/>
            <person name="Chu J."/>
            <person name="Raymond A."/>
            <person name="Pleasance S."/>
            <person name="Coope R."/>
            <person name="Wildung M.R."/>
            <person name="Ritland C.E."/>
            <person name="Bousquet J."/>
            <person name="Jones S.J."/>
            <person name="Bohlmann J."/>
            <person name="Birol I."/>
        </authorList>
    </citation>
    <scope>NUCLEOTIDE SEQUENCE [LARGE SCALE GENOMIC DNA]</scope>
    <source>
        <tissue evidence="1">Flushing bud</tissue>
    </source>
</reference>
<comment type="caution">
    <text evidence="1">The sequence shown here is derived from an EMBL/GenBank/DDBJ whole genome shotgun (WGS) entry which is preliminary data.</text>
</comment>
<sequence>MVLFCLFIDVFIRLFVVGRALFHFPFFPLAPAVEIVSGPTKGLVGVILGKYLLLIPSFSIRIRSCRNAHHARLAGKEGATSSLRFSSHRLALSSLHWEWREHLSLSRSVFMVLFLPQQLSFMVLVFM</sequence>
<accession>A0A101M4Y1</accession>